<keyword evidence="3" id="KW-0378">Hydrolase</keyword>
<dbReference type="CDD" id="cd07724">
    <property type="entry name" value="POD-like_MBL-fold"/>
    <property type="match status" value="1"/>
</dbReference>
<dbReference type="GO" id="GO:0006749">
    <property type="term" value="P:glutathione metabolic process"/>
    <property type="evidence" value="ECO:0007669"/>
    <property type="project" value="InterPro"/>
</dbReference>
<dbReference type="Gene3D" id="3.60.15.10">
    <property type="entry name" value="Ribonuclease Z/Hydroxyacylglutathione hydrolase-like"/>
    <property type="match status" value="1"/>
</dbReference>
<keyword evidence="1" id="KW-0479">Metal-binding</keyword>
<feature type="domain" description="Rhodanese" evidence="2">
    <location>
        <begin position="278"/>
        <end position="308"/>
    </location>
</feature>
<dbReference type="EMBL" id="BJYM01000019">
    <property type="protein sequence ID" value="GEN89181.1"/>
    <property type="molecule type" value="Genomic_DNA"/>
</dbReference>
<dbReference type="PANTHER" id="PTHR43084">
    <property type="entry name" value="PERSULFIDE DIOXYGENASE ETHE1"/>
    <property type="match status" value="1"/>
</dbReference>
<dbReference type="GO" id="GO:0016787">
    <property type="term" value="F:hydrolase activity"/>
    <property type="evidence" value="ECO:0007669"/>
    <property type="project" value="UniProtKB-KW"/>
</dbReference>
<dbReference type="PROSITE" id="PS50206">
    <property type="entry name" value="RHODANESE_3"/>
    <property type="match status" value="2"/>
</dbReference>
<keyword evidence="4" id="KW-1185">Reference proteome</keyword>
<dbReference type="InterPro" id="IPR001279">
    <property type="entry name" value="Metallo-B-lactamas"/>
</dbReference>
<dbReference type="Gene3D" id="3.40.250.10">
    <property type="entry name" value="Rhodanese-like domain"/>
    <property type="match status" value="2"/>
</dbReference>
<organism evidence="3 4">
    <name type="scientific">Oceanobacillus sojae</name>
    <dbReference type="NCBI Taxonomy" id="582851"/>
    <lineage>
        <taxon>Bacteria</taxon>
        <taxon>Bacillati</taxon>
        <taxon>Bacillota</taxon>
        <taxon>Bacilli</taxon>
        <taxon>Bacillales</taxon>
        <taxon>Bacillaceae</taxon>
        <taxon>Oceanobacillus</taxon>
    </lineage>
</organism>
<proteinExistence type="predicted"/>
<dbReference type="SUPFAM" id="SSF56281">
    <property type="entry name" value="Metallo-hydrolase/oxidoreductase"/>
    <property type="match status" value="1"/>
</dbReference>
<dbReference type="GO" id="GO:0046872">
    <property type="term" value="F:metal ion binding"/>
    <property type="evidence" value="ECO:0007669"/>
    <property type="project" value="UniProtKB-KW"/>
</dbReference>
<comment type="caution">
    <text evidence="3">The sequence shown here is derived from an EMBL/GenBank/DDBJ whole genome shotgun (WGS) entry which is preliminary data.</text>
</comment>
<feature type="domain" description="Rhodanese" evidence="2">
    <location>
        <begin position="380"/>
        <end position="468"/>
    </location>
</feature>
<sequence length="469" mass="52574">MFLRSFFDENLAQMSYLIGCQQTNEAIIIDPVRETEAYFETAEKEGLKIIAAAETHIHADFLSGARELAVNHDIKLYLSDEGDEDWKYDYAENINASLLKDGSEFKLGKIKFEVMHTPGHTPESISFILTDEGGGSKEPMGIFTGDFVFVGDIGRPDLLEKAAGIADTAEIGARQMFHSLQKFKQLPDFLQVWPGHGAGSACGKALGAVPMTTVGYEKINNWALRTNNEEEFVKILLSGQPEPPRYFAMMKKLNKIGPDLINQEQTTQLSSVSELEKIKNDAVLIDTRDAFEFSKAHLKESINIPFNKSFTNWAGWLLDYDHDIILIASEKNIKAIKMSLRSIGLDKVIAAAEPSLALEDENKLESYDEISVQQLQKYLQDDNYYLIDVRNNSELEEGRIAGAHHIMLGTLVDQIEELPKEKTYLMQCRSGARSAIATSLMQANGFKNVLNVKGGYLAWTKEKFPITKR</sequence>
<dbReference type="PANTHER" id="PTHR43084:SF1">
    <property type="entry name" value="PERSULFIDE DIOXYGENASE ETHE1, MITOCHONDRIAL"/>
    <property type="match status" value="1"/>
</dbReference>
<dbReference type="InterPro" id="IPR051682">
    <property type="entry name" value="Mito_Persulfide_Diox"/>
</dbReference>
<dbReference type="RefSeq" id="WP_147212102.1">
    <property type="nucleotide sequence ID" value="NZ_BJYM01000019.1"/>
</dbReference>
<evidence type="ECO:0000259" key="2">
    <source>
        <dbReference type="PROSITE" id="PS50206"/>
    </source>
</evidence>
<dbReference type="Pfam" id="PF00753">
    <property type="entry name" value="Lactamase_B"/>
    <property type="match status" value="1"/>
</dbReference>
<protein>
    <submittedName>
        <fullName evidence="3">Hydroxyacylglutathione hydrolase</fullName>
    </submittedName>
</protein>
<dbReference type="OrthoDB" id="9784009at2"/>
<dbReference type="CDD" id="cd00158">
    <property type="entry name" value="RHOD"/>
    <property type="match status" value="1"/>
</dbReference>
<dbReference type="SMART" id="SM00450">
    <property type="entry name" value="RHOD"/>
    <property type="match status" value="2"/>
</dbReference>
<accession>A0A511ZP02</accession>
<dbReference type="Proteomes" id="UP000321558">
    <property type="component" value="Unassembled WGS sequence"/>
</dbReference>
<reference evidence="3 4" key="1">
    <citation type="submission" date="2019-07" db="EMBL/GenBank/DDBJ databases">
        <title>Whole genome shotgun sequence of Oceanobacillus sojae NBRC 105379.</title>
        <authorList>
            <person name="Hosoyama A."/>
            <person name="Uohara A."/>
            <person name="Ohji S."/>
            <person name="Ichikawa N."/>
        </authorList>
    </citation>
    <scope>NUCLEOTIDE SEQUENCE [LARGE SCALE GENOMIC DNA]</scope>
    <source>
        <strain evidence="3 4">NBRC 105379</strain>
    </source>
</reference>
<name>A0A511ZP02_9BACI</name>
<dbReference type="InterPro" id="IPR001763">
    <property type="entry name" value="Rhodanese-like_dom"/>
</dbReference>
<dbReference type="Pfam" id="PF00581">
    <property type="entry name" value="Rhodanese"/>
    <property type="match status" value="2"/>
</dbReference>
<dbReference type="GO" id="GO:0070813">
    <property type="term" value="P:hydrogen sulfide metabolic process"/>
    <property type="evidence" value="ECO:0007669"/>
    <property type="project" value="TreeGrafter"/>
</dbReference>
<dbReference type="SMART" id="SM00849">
    <property type="entry name" value="Lactamase_B"/>
    <property type="match status" value="1"/>
</dbReference>
<gene>
    <name evidence="3" type="ORF">OSO01_39200</name>
</gene>
<dbReference type="FunFam" id="3.40.250.10:FF:000049">
    <property type="entry name" value="Phage shock protein E"/>
    <property type="match status" value="1"/>
</dbReference>
<dbReference type="InterPro" id="IPR036866">
    <property type="entry name" value="RibonucZ/Hydroxyglut_hydro"/>
</dbReference>
<evidence type="ECO:0000313" key="3">
    <source>
        <dbReference type="EMBL" id="GEN89181.1"/>
    </source>
</evidence>
<dbReference type="InterPro" id="IPR036873">
    <property type="entry name" value="Rhodanese-like_dom_sf"/>
</dbReference>
<evidence type="ECO:0000313" key="4">
    <source>
        <dbReference type="Proteomes" id="UP000321558"/>
    </source>
</evidence>
<dbReference type="InterPro" id="IPR044528">
    <property type="entry name" value="POD-like_MBL-fold"/>
</dbReference>
<evidence type="ECO:0000256" key="1">
    <source>
        <dbReference type="ARBA" id="ARBA00022723"/>
    </source>
</evidence>
<dbReference type="FunFam" id="3.60.15.10:FF:000030">
    <property type="entry name" value="Metallo-beta-lactamase family protein"/>
    <property type="match status" value="1"/>
</dbReference>
<dbReference type="AlphaFoldDB" id="A0A511ZP02"/>
<dbReference type="GO" id="GO:0050313">
    <property type="term" value="F:sulfur dioxygenase activity"/>
    <property type="evidence" value="ECO:0007669"/>
    <property type="project" value="InterPro"/>
</dbReference>
<dbReference type="SUPFAM" id="SSF52821">
    <property type="entry name" value="Rhodanese/Cell cycle control phosphatase"/>
    <property type="match status" value="2"/>
</dbReference>
<dbReference type="STRING" id="582851.GCA_900162665_02234"/>